<evidence type="ECO:0000313" key="2">
    <source>
        <dbReference type="EMBL" id="GFH48241.1"/>
    </source>
</evidence>
<dbReference type="AlphaFoldDB" id="A0AAD3H2U4"/>
<feature type="signal peptide" evidence="1">
    <location>
        <begin position="1"/>
        <end position="16"/>
    </location>
</feature>
<feature type="chain" id="PRO_5042038257" evidence="1">
    <location>
        <begin position="17"/>
        <end position="73"/>
    </location>
</feature>
<keyword evidence="3" id="KW-1185">Reference proteome</keyword>
<organism evidence="2 3">
    <name type="scientific">Chaetoceros tenuissimus</name>
    <dbReference type="NCBI Taxonomy" id="426638"/>
    <lineage>
        <taxon>Eukaryota</taxon>
        <taxon>Sar</taxon>
        <taxon>Stramenopiles</taxon>
        <taxon>Ochrophyta</taxon>
        <taxon>Bacillariophyta</taxon>
        <taxon>Coscinodiscophyceae</taxon>
        <taxon>Chaetocerotophycidae</taxon>
        <taxon>Chaetocerotales</taxon>
        <taxon>Chaetocerotaceae</taxon>
        <taxon>Chaetoceros</taxon>
    </lineage>
</organism>
<name>A0AAD3H2U4_9STRA</name>
<protein>
    <submittedName>
        <fullName evidence="2">Uncharacterized protein</fullName>
    </submittedName>
</protein>
<proteinExistence type="predicted"/>
<sequence>MIRTLLCLLLVNYSSAFSASIAAKPSIYDGLDSTPLLRAADGESIVLTKQWRQNTPFGIADETAVCAFLRHFG</sequence>
<dbReference type="Proteomes" id="UP001054902">
    <property type="component" value="Unassembled WGS sequence"/>
</dbReference>
<accession>A0AAD3H2U4</accession>
<comment type="caution">
    <text evidence="2">The sequence shown here is derived from an EMBL/GenBank/DDBJ whole genome shotgun (WGS) entry which is preliminary data.</text>
</comment>
<evidence type="ECO:0000313" key="3">
    <source>
        <dbReference type="Proteomes" id="UP001054902"/>
    </source>
</evidence>
<gene>
    <name evidence="2" type="ORF">CTEN210_04716</name>
</gene>
<keyword evidence="1" id="KW-0732">Signal</keyword>
<evidence type="ECO:0000256" key="1">
    <source>
        <dbReference type="SAM" id="SignalP"/>
    </source>
</evidence>
<reference evidence="2 3" key="1">
    <citation type="journal article" date="2021" name="Sci. Rep.">
        <title>The genome of the diatom Chaetoceros tenuissimus carries an ancient integrated fragment of an extant virus.</title>
        <authorList>
            <person name="Hongo Y."/>
            <person name="Kimura K."/>
            <person name="Takaki Y."/>
            <person name="Yoshida Y."/>
            <person name="Baba S."/>
            <person name="Kobayashi G."/>
            <person name="Nagasaki K."/>
            <person name="Hano T."/>
            <person name="Tomaru Y."/>
        </authorList>
    </citation>
    <scope>NUCLEOTIDE SEQUENCE [LARGE SCALE GENOMIC DNA]</scope>
    <source>
        <strain evidence="2 3">NIES-3715</strain>
    </source>
</reference>
<dbReference type="EMBL" id="BLLK01000027">
    <property type="protein sequence ID" value="GFH48241.1"/>
    <property type="molecule type" value="Genomic_DNA"/>
</dbReference>